<feature type="region of interest" description="Disordered" evidence="1">
    <location>
        <begin position="236"/>
        <end position="259"/>
    </location>
</feature>
<dbReference type="GO" id="GO:0003700">
    <property type="term" value="F:DNA-binding transcription factor activity"/>
    <property type="evidence" value="ECO:0007669"/>
    <property type="project" value="InterPro"/>
</dbReference>
<protein>
    <recommendedName>
        <fullName evidence="2">BZIP domain-containing protein</fullName>
    </recommendedName>
</protein>
<feature type="domain" description="BZIP" evidence="2">
    <location>
        <begin position="237"/>
        <end position="300"/>
    </location>
</feature>
<organism evidence="3 4">
    <name type="scientific">Dreissena polymorpha</name>
    <name type="common">Zebra mussel</name>
    <name type="synonym">Mytilus polymorpha</name>
    <dbReference type="NCBI Taxonomy" id="45954"/>
    <lineage>
        <taxon>Eukaryota</taxon>
        <taxon>Metazoa</taxon>
        <taxon>Spiralia</taxon>
        <taxon>Lophotrochozoa</taxon>
        <taxon>Mollusca</taxon>
        <taxon>Bivalvia</taxon>
        <taxon>Autobranchia</taxon>
        <taxon>Heteroconchia</taxon>
        <taxon>Euheterodonta</taxon>
        <taxon>Imparidentia</taxon>
        <taxon>Neoheterodontei</taxon>
        <taxon>Myida</taxon>
        <taxon>Dreissenoidea</taxon>
        <taxon>Dreissenidae</taxon>
        <taxon>Dreissena</taxon>
    </lineage>
</organism>
<reference evidence="3" key="2">
    <citation type="submission" date="2020-11" db="EMBL/GenBank/DDBJ databases">
        <authorList>
            <person name="McCartney M.A."/>
            <person name="Auch B."/>
            <person name="Kono T."/>
            <person name="Mallez S."/>
            <person name="Becker A."/>
            <person name="Gohl D.M."/>
            <person name="Silverstein K.A.T."/>
            <person name="Koren S."/>
            <person name="Bechman K.B."/>
            <person name="Herman A."/>
            <person name="Abrahante J.E."/>
            <person name="Garbe J."/>
        </authorList>
    </citation>
    <scope>NUCLEOTIDE SEQUENCE</scope>
    <source>
        <strain evidence="3">Duluth1</strain>
        <tissue evidence="3">Whole animal</tissue>
    </source>
</reference>
<evidence type="ECO:0000313" key="4">
    <source>
        <dbReference type="Proteomes" id="UP000828390"/>
    </source>
</evidence>
<evidence type="ECO:0000313" key="3">
    <source>
        <dbReference type="EMBL" id="KAH3867940.1"/>
    </source>
</evidence>
<evidence type="ECO:0000259" key="2">
    <source>
        <dbReference type="PROSITE" id="PS50217"/>
    </source>
</evidence>
<name>A0A9D4M170_DREPO</name>
<keyword evidence="4" id="KW-1185">Reference proteome</keyword>
<evidence type="ECO:0000256" key="1">
    <source>
        <dbReference type="SAM" id="MobiDB-lite"/>
    </source>
</evidence>
<dbReference type="Proteomes" id="UP000828390">
    <property type="component" value="Unassembled WGS sequence"/>
</dbReference>
<gene>
    <name evidence="3" type="ORF">DPMN_031076</name>
</gene>
<sequence length="310" mass="35383">MNNSVNCVYNSEHNLNKNYPCSSYITKNVITDIRISNQFEYDLTLVNDVITNHLKTIVDDDLVEDIETSLESTGLLDFEDKAEPTNIPRFDLLANAHTNKSKEGDLDLTSACSIPIAYALDSANVASSNTISSGSESLSDTDLGFEELGDLDQSFWEEDISNNNDNVITFVENDSSTFKSSATIVHELYDNSSQENISPVKEVLMYKVLHQRLARGETELPSGCDTTSIYEMTDEEKEKRRRRMKLNRESSKRARLKRKEKETSIKEVLALRTKEYCELMKTHEALKQERNSLQRLLDRHEFCFVTKKPP</sequence>
<dbReference type="PROSITE" id="PS50217">
    <property type="entry name" value="BZIP"/>
    <property type="match status" value="1"/>
</dbReference>
<reference evidence="3" key="1">
    <citation type="journal article" date="2019" name="bioRxiv">
        <title>The Genome of the Zebra Mussel, Dreissena polymorpha: A Resource for Invasive Species Research.</title>
        <authorList>
            <person name="McCartney M.A."/>
            <person name="Auch B."/>
            <person name="Kono T."/>
            <person name="Mallez S."/>
            <person name="Zhang Y."/>
            <person name="Obille A."/>
            <person name="Becker A."/>
            <person name="Abrahante J.E."/>
            <person name="Garbe J."/>
            <person name="Badalamenti J.P."/>
            <person name="Herman A."/>
            <person name="Mangelson H."/>
            <person name="Liachko I."/>
            <person name="Sullivan S."/>
            <person name="Sone E.D."/>
            <person name="Koren S."/>
            <person name="Silverstein K.A.T."/>
            <person name="Beckman K.B."/>
            <person name="Gohl D.M."/>
        </authorList>
    </citation>
    <scope>NUCLEOTIDE SEQUENCE</scope>
    <source>
        <strain evidence="3">Duluth1</strain>
        <tissue evidence="3">Whole animal</tissue>
    </source>
</reference>
<dbReference type="AlphaFoldDB" id="A0A9D4M170"/>
<comment type="caution">
    <text evidence="3">The sequence shown here is derived from an EMBL/GenBank/DDBJ whole genome shotgun (WGS) entry which is preliminary data.</text>
</comment>
<accession>A0A9D4M170</accession>
<proteinExistence type="predicted"/>
<dbReference type="EMBL" id="JAIWYP010000002">
    <property type="protein sequence ID" value="KAH3867940.1"/>
    <property type="molecule type" value="Genomic_DNA"/>
</dbReference>
<dbReference type="InterPro" id="IPR004827">
    <property type="entry name" value="bZIP"/>
</dbReference>
<dbReference type="CDD" id="cd14686">
    <property type="entry name" value="bZIP"/>
    <property type="match status" value="1"/>
</dbReference>